<protein>
    <submittedName>
        <fullName evidence="4">Uncharacterized protein</fullName>
    </submittedName>
</protein>
<feature type="region of interest" description="Disordered" evidence="1">
    <location>
        <begin position="276"/>
        <end position="317"/>
    </location>
</feature>
<keyword evidence="3" id="KW-0732">Signal</keyword>
<feature type="compositionally biased region" description="Basic and acidic residues" evidence="1">
    <location>
        <begin position="308"/>
        <end position="317"/>
    </location>
</feature>
<gene>
    <name evidence="4" type="ORF">BDN71DRAFT_642089</name>
</gene>
<name>A0A9P6DI04_PLEER</name>
<evidence type="ECO:0000256" key="1">
    <source>
        <dbReference type="SAM" id="MobiDB-lite"/>
    </source>
</evidence>
<dbReference type="OrthoDB" id="3270641at2759"/>
<comment type="caution">
    <text evidence="4">The sequence shown here is derived from an EMBL/GenBank/DDBJ whole genome shotgun (WGS) entry which is preliminary data.</text>
</comment>
<dbReference type="Proteomes" id="UP000807025">
    <property type="component" value="Unassembled WGS sequence"/>
</dbReference>
<organism evidence="4 5">
    <name type="scientific">Pleurotus eryngii</name>
    <name type="common">Boletus of the steppes</name>
    <dbReference type="NCBI Taxonomy" id="5323"/>
    <lineage>
        <taxon>Eukaryota</taxon>
        <taxon>Fungi</taxon>
        <taxon>Dikarya</taxon>
        <taxon>Basidiomycota</taxon>
        <taxon>Agaricomycotina</taxon>
        <taxon>Agaricomycetes</taxon>
        <taxon>Agaricomycetidae</taxon>
        <taxon>Agaricales</taxon>
        <taxon>Pleurotineae</taxon>
        <taxon>Pleurotaceae</taxon>
        <taxon>Pleurotus</taxon>
    </lineage>
</organism>
<dbReference type="EMBL" id="MU154546">
    <property type="protein sequence ID" value="KAF9497155.1"/>
    <property type="molecule type" value="Genomic_DNA"/>
</dbReference>
<feature type="chain" id="PRO_5040358625" evidence="3">
    <location>
        <begin position="18"/>
        <end position="317"/>
    </location>
</feature>
<keyword evidence="2" id="KW-1133">Transmembrane helix</keyword>
<keyword evidence="2" id="KW-0472">Membrane</keyword>
<evidence type="ECO:0000256" key="3">
    <source>
        <dbReference type="SAM" id="SignalP"/>
    </source>
</evidence>
<feature type="signal peptide" evidence="3">
    <location>
        <begin position="1"/>
        <end position="17"/>
    </location>
</feature>
<evidence type="ECO:0000313" key="5">
    <source>
        <dbReference type="Proteomes" id="UP000807025"/>
    </source>
</evidence>
<reference evidence="4" key="1">
    <citation type="submission" date="2020-11" db="EMBL/GenBank/DDBJ databases">
        <authorList>
            <consortium name="DOE Joint Genome Institute"/>
            <person name="Ahrendt S."/>
            <person name="Riley R."/>
            <person name="Andreopoulos W."/>
            <person name="Labutti K."/>
            <person name="Pangilinan J."/>
            <person name="Ruiz-Duenas F.J."/>
            <person name="Barrasa J.M."/>
            <person name="Sanchez-Garcia M."/>
            <person name="Camarero S."/>
            <person name="Miyauchi S."/>
            <person name="Serrano A."/>
            <person name="Linde D."/>
            <person name="Babiker R."/>
            <person name="Drula E."/>
            <person name="Ayuso-Fernandez I."/>
            <person name="Pacheco R."/>
            <person name="Padilla G."/>
            <person name="Ferreira P."/>
            <person name="Barriuso J."/>
            <person name="Kellner H."/>
            <person name="Castanera R."/>
            <person name="Alfaro M."/>
            <person name="Ramirez L."/>
            <person name="Pisabarro A.G."/>
            <person name="Kuo A."/>
            <person name="Tritt A."/>
            <person name="Lipzen A."/>
            <person name="He G."/>
            <person name="Yan M."/>
            <person name="Ng V."/>
            <person name="Cullen D."/>
            <person name="Martin F."/>
            <person name="Rosso M.-N."/>
            <person name="Henrissat B."/>
            <person name="Hibbett D."/>
            <person name="Martinez A.T."/>
            <person name="Grigoriev I.V."/>
        </authorList>
    </citation>
    <scope>NUCLEOTIDE SEQUENCE</scope>
    <source>
        <strain evidence="4">ATCC 90797</strain>
    </source>
</reference>
<evidence type="ECO:0000256" key="2">
    <source>
        <dbReference type="SAM" id="Phobius"/>
    </source>
</evidence>
<evidence type="ECO:0000313" key="4">
    <source>
        <dbReference type="EMBL" id="KAF9497155.1"/>
    </source>
</evidence>
<keyword evidence="5" id="KW-1185">Reference proteome</keyword>
<keyword evidence="2" id="KW-0812">Transmembrane</keyword>
<sequence length="317" mass="34732">MLIARILFLSFMTMAGAAGTAAEGLRNVTIDDGGGDETTHIVPTYLPPEKWSSGGHAMPNTSLAHNRTWHGATVHPGERALNISFSFTGVALFVYCIIANTPLKFSETFDAFANYTFVLDEEVVATYKHGVEKTRIFYDVPVYVNQTLENKSHNFSIIAYPEDQPVLLVFDYAVYTTCEGHCVSGNAPTSIRTPMRTLTPAHSIDAPTSHLPTYGSGVMSTPEPRPNVGIIVAATLAGLVVFILSGTFLLHRFRQAKRSSRQEAKLWRQSRFIVQSKTRPPSESLARGDVAEKLKGYSTDTQTAAHDSSIERPDVGH</sequence>
<accession>A0A9P6DI04</accession>
<dbReference type="AlphaFoldDB" id="A0A9P6DI04"/>
<proteinExistence type="predicted"/>
<feature type="transmembrane region" description="Helical" evidence="2">
    <location>
        <begin position="228"/>
        <end position="251"/>
    </location>
</feature>